<feature type="compositionally biased region" description="Polar residues" evidence="1">
    <location>
        <begin position="375"/>
        <end position="388"/>
    </location>
</feature>
<feature type="compositionally biased region" description="Basic and acidic residues" evidence="1">
    <location>
        <begin position="416"/>
        <end position="433"/>
    </location>
</feature>
<evidence type="ECO:0000313" key="3">
    <source>
        <dbReference type="EMBL" id="KAF1955421.1"/>
    </source>
</evidence>
<evidence type="ECO:0000313" key="4">
    <source>
        <dbReference type="Proteomes" id="UP000800035"/>
    </source>
</evidence>
<evidence type="ECO:0000256" key="1">
    <source>
        <dbReference type="SAM" id="MobiDB-lite"/>
    </source>
</evidence>
<proteinExistence type="predicted"/>
<keyword evidence="4" id="KW-1185">Reference proteome</keyword>
<dbReference type="Pfam" id="PF04366">
    <property type="entry name" value="Ysc84"/>
    <property type="match status" value="1"/>
</dbReference>
<dbReference type="OrthoDB" id="443981at2759"/>
<accession>A0A6A5TRZ8</accession>
<feature type="region of interest" description="Disordered" evidence="1">
    <location>
        <begin position="320"/>
        <end position="456"/>
    </location>
</feature>
<organism evidence="3 4">
    <name type="scientific">Byssothecium circinans</name>
    <dbReference type="NCBI Taxonomy" id="147558"/>
    <lineage>
        <taxon>Eukaryota</taxon>
        <taxon>Fungi</taxon>
        <taxon>Dikarya</taxon>
        <taxon>Ascomycota</taxon>
        <taxon>Pezizomycotina</taxon>
        <taxon>Dothideomycetes</taxon>
        <taxon>Pleosporomycetidae</taxon>
        <taxon>Pleosporales</taxon>
        <taxon>Massarineae</taxon>
        <taxon>Massarinaceae</taxon>
        <taxon>Byssothecium</taxon>
    </lineage>
</organism>
<feature type="compositionally biased region" description="Low complexity" evidence="1">
    <location>
        <begin position="514"/>
        <end position="527"/>
    </location>
</feature>
<protein>
    <submittedName>
        <fullName evidence="3">DUF500-domain-containing protein</fullName>
    </submittedName>
</protein>
<dbReference type="GO" id="GO:0035091">
    <property type="term" value="F:phosphatidylinositol binding"/>
    <property type="evidence" value="ECO:0007669"/>
    <property type="project" value="TreeGrafter"/>
</dbReference>
<dbReference type="InterPro" id="IPR007461">
    <property type="entry name" value="Ysc84_actin-binding"/>
</dbReference>
<feature type="compositionally biased region" description="Pro residues" evidence="1">
    <location>
        <begin position="485"/>
        <end position="494"/>
    </location>
</feature>
<dbReference type="EMBL" id="ML976995">
    <property type="protein sequence ID" value="KAF1955421.1"/>
    <property type="molecule type" value="Genomic_DNA"/>
</dbReference>
<dbReference type="InterPro" id="IPR051702">
    <property type="entry name" value="SH3_domain_YSC84-like"/>
</dbReference>
<feature type="domain" description="Ysc84 actin-binding" evidence="2">
    <location>
        <begin position="138"/>
        <end position="263"/>
    </location>
</feature>
<sequence>MWTKTKTGSKKGFDRLYGLVDKLGAPVNRLSNKLGSEAFWPTTLDKECDKAARILKSFCKDGFHQEEDQRISTEGPNAESKQRVLKKIPSEVIKNARGLAIFTTMRTGLWVSGAGGSGVLIGRKEDGTWSPPSGIMLHTAGLGFLVGVDIYDCVVVINTQEALDAFSTIRCTLGGEISAVAGPVGMGGVMETEVHKRQAPLFTYLKSRGLYAGVQIDGTIVIERSDENEAFYGERIGVKDILAGKVRHPPYETRRLMETVKAAQGDIDVAEAFLPSEPPPSDFEIEDEKTFGVPAIEDPDPFGVLALENAGLEIREAGTLKRPTSEQFEFHPSPTSPIYGTFRRSTERSSTDGRSNSRRSSWRTSTMSSVLEPPQASTMVSMGTQTDFDQPAPIQVPPQLPARSNRTPNPILADILETKPIEDAPSLEQKDSPQEVSRPESSSRFSKAFQDIDLDDEEEPIIAEIQQAAAPQAINRARIVQVAKPIPPKLPPRNPQRQRRSVDLNIDEATRDISSGPSPMVGSSPASTPELKADGSSTSSLSSIEGLEHVSRSLQPKPSNGIEGQKQKKDDLTSPPESPTKAIPGSFN</sequence>
<feature type="region of interest" description="Disordered" evidence="1">
    <location>
        <begin position="483"/>
        <end position="588"/>
    </location>
</feature>
<dbReference type="AlphaFoldDB" id="A0A6A5TRZ8"/>
<dbReference type="PANTHER" id="PTHR15629:SF8">
    <property type="entry name" value="DUF500 DOMAIN PROTEIN (AFU_ORTHOLOGUE AFUA_5G07310)"/>
    <property type="match status" value="1"/>
</dbReference>
<name>A0A6A5TRZ8_9PLEO</name>
<dbReference type="CDD" id="cd11524">
    <property type="entry name" value="SYLF"/>
    <property type="match status" value="1"/>
</dbReference>
<evidence type="ECO:0000259" key="2">
    <source>
        <dbReference type="Pfam" id="PF04366"/>
    </source>
</evidence>
<dbReference type="PANTHER" id="PTHR15629">
    <property type="entry name" value="SH3YL1 PROTEIN"/>
    <property type="match status" value="1"/>
</dbReference>
<gene>
    <name evidence="3" type="ORF">CC80DRAFT_474920</name>
</gene>
<reference evidence="3" key="1">
    <citation type="journal article" date="2020" name="Stud. Mycol.">
        <title>101 Dothideomycetes genomes: a test case for predicting lifestyles and emergence of pathogens.</title>
        <authorList>
            <person name="Haridas S."/>
            <person name="Albert R."/>
            <person name="Binder M."/>
            <person name="Bloem J."/>
            <person name="Labutti K."/>
            <person name="Salamov A."/>
            <person name="Andreopoulos B."/>
            <person name="Baker S."/>
            <person name="Barry K."/>
            <person name="Bills G."/>
            <person name="Bluhm B."/>
            <person name="Cannon C."/>
            <person name="Castanera R."/>
            <person name="Culley D."/>
            <person name="Daum C."/>
            <person name="Ezra D."/>
            <person name="Gonzalez J."/>
            <person name="Henrissat B."/>
            <person name="Kuo A."/>
            <person name="Liang C."/>
            <person name="Lipzen A."/>
            <person name="Lutzoni F."/>
            <person name="Magnuson J."/>
            <person name="Mondo S."/>
            <person name="Nolan M."/>
            <person name="Ohm R."/>
            <person name="Pangilinan J."/>
            <person name="Park H.-J."/>
            <person name="Ramirez L."/>
            <person name="Alfaro M."/>
            <person name="Sun H."/>
            <person name="Tritt A."/>
            <person name="Yoshinaga Y."/>
            <person name="Zwiers L.-H."/>
            <person name="Turgeon B."/>
            <person name="Goodwin S."/>
            <person name="Spatafora J."/>
            <person name="Crous P."/>
            <person name="Grigoriev I."/>
        </authorList>
    </citation>
    <scope>NUCLEOTIDE SEQUENCE</scope>
    <source>
        <strain evidence="3">CBS 675.92</strain>
    </source>
</reference>
<dbReference type="Proteomes" id="UP000800035">
    <property type="component" value="Unassembled WGS sequence"/>
</dbReference>